<dbReference type="EMBL" id="JBBJUP010000015">
    <property type="protein sequence ID" value="MEJ8280862.1"/>
    <property type="molecule type" value="Genomic_DNA"/>
</dbReference>
<evidence type="ECO:0000313" key="3">
    <source>
        <dbReference type="Proteomes" id="UP001364211"/>
    </source>
</evidence>
<sequence>MDARIISTDDAGGFAMPHTRALPLATGADTGGAWEALELTLGPGAASPPHTLSADKVFYLADGELDVEVDGTTHRLRAGQAAHVPAGVLHRYRADTAARLLVLVTGAGQVSFLRGMGALGQDGPPSPDAVAAHAARHGVRIATPPRLPDSRG</sequence>
<dbReference type="PANTHER" id="PTHR36440:SF1">
    <property type="entry name" value="PUTATIVE (AFU_ORTHOLOGUE AFUA_8G07350)-RELATED"/>
    <property type="match status" value="1"/>
</dbReference>
<name>A0ABU8TAY9_9PSEU</name>
<accession>A0ABU8TAY9</accession>
<protein>
    <submittedName>
        <fullName evidence="2">Cupin domain-containing protein</fullName>
    </submittedName>
</protein>
<gene>
    <name evidence="2" type="ORF">WJX68_18110</name>
</gene>
<reference evidence="2 3" key="1">
    <citation type="submission" date="2024-03" db="EMBL/GenBank/DDBJ databases">
        <title>Draft genome sequence of Pseudonocardia sp. DW16-2.</title>
        <authorList>
            <person name="Duangmal K."/>
        </authorList>
    </citation>
    <scope>NUCLEOTIDE SEQUENCE [LARGE SCALE GENOMIC DNA]</scope>
    <source>
        <strain evidence="2 3">DW16-2</strain>
    </source>
</reference>
<feature type="domain" description="Cupin type-2" evidence="1">
    <location>
        <begin position="39"/>
        <end position="103"/>
    </location>
</feature>
<dbReference type="InterPro" id="IPR053146">
    <property type="entry name" value="QDO-like"/>
</dbReference>
<evidence type="ECO:0000259" key="1">
    <source>
        <dbReference type="Pfam" id="PF07883"/>
    </source>
</evidence>
<dbReference type="InterPro" id="IPR013096">
    <property type="entry name" value="Cupin_2"/>
</dbReference>
<proteinExistence type="predicted"/>
<dbReference type="SUPFAM" id="SSF51182">
    <property type="entry name" value="RmlC-like cupins"/>
    <property type="match status" value="1"/>
</dbReference>
<organism evidence="2 3">
    <name type="scientific">Pseudonocardia spirodelae</name>
    <dbReference type="NCBI Taxonomy" id="3133431"/>
    <lineage>
        <taxon>Bacteria</taxon>
        <taxon>Bacillati</taxon>
        <taxon>Actinomycetota</taxon>
        <taxon>Actinomycetes</taxon>
        <taxon>Pseudonocardiales</taxon>
        <taxon>Pseudonocardiaceae</taxon>
        <taxon>Pseudonocardia</taxon>
    </lineage>
</organism>
<evidence type="ECO:0000313" key="2">
    <source>
        <dbReference type="EMBL" id="MEJ8280862.1"/>
    </source>
</evidence>
<dbReference type="PANTHER" id="PTHR36440">
    <property type="entry name" value="PUTATIVE (AFU_ORTHOLOGUE AFUA_8G07350)-RELATED"/>
    <property type="match status" value="1"/>
</dbReference>
<dbReference type="Gene3D" id="2.60.120.10">
    <property type="entry name" value="Jelly Rolls"/>
    <property type="match status" value="1"/>
</dbReference>
<dbReference type="Pfam" id="PF07883">
    <property type="entry name" value="Cupin_2"/>
    <property type="match status" value="1"/>
</dbReference>
<dbReference type="InterPro" id="IPR014710">
    <property type="entry name" value="RmlC-like_jellyroll"/>
</dbReference>
<keyword evidence="3" id="KW-1185">Reference proteome</keyword>
<comment type="caution">
    <text evidence="2">The sequence shown here is derived from an EMBL/GenBank/DDBJ whole genome shotgun (WGS) entry which is preliminary data.</text>
</comment>
<dbReference type="Proteomes" id="UP001364211">
    <property type="component" value="Unassembled WGS sequence"/>
</dbReference>
<dbReference type="RefSeq" id="WP_340292488.1">
    <property type="nucleotide sequence ID" value="NZ_JBBJUP010000015.1"/>
</dbReference>
<dbReference type="InterPro" id="IPR011051">
    <property type="entry name" value="RmlC_Cupin_sf"/>
</dbReference>